<dbReference type="GO" id="GO:0035567">
    <property type="term" value="P:non-canonical Wnt signaling pathway"/>
    <property type="evidence" value="ECO:0007669"/>
    <property type="project" value="TreeGrafter"/>
</dbReference>
<feature type="domain" description="G-protein coupled receptors family 2 profile 2" evidence="13">
    <location>
        <begin position="273"/>
        <end position="510"/>
    </location>
</feature>
<comment type="subcellular location">
    <subcellularLocation>
        <location evidence="1">Membrane</location>
        <topology evidence="1">Multi-pass membrane protein</topology>
    </subcellularLocation>
</comment>
<dbReference type="SUPFAM" id="SSF63501">
    <property type="entry name" value="Frizzled cysteine-rich domain"/>
    <property type="match status" value="1"/>
</dbReference>
<dbReference type="InterPro" id="IPR017981">
    <property type="entry name" value="GPCR_2-like_7TM"/>
</dbReference>
<dbReference type="PRINTS" id="PR00489">
    <property type="entry name" value="FRIZZLED"/>
</dbReference>
<feature type="transmembrane region" description="Helical" evidence="11">
    <location>
        <begin position="275"/>
        <end position="297"/>
    </location>
</feature>
<dbReference type="Proteomes" id="UP001201812">
    <property type="component" value="Unassembled WGS sequence"/>
</dbReference>
<proteinExistence type="inferred from homology"/>
<feature type="transmembrane region" description="Helical" evidence="11">
    <location>
        <begin position="370"/>
        <end position="388"/>
    </location>
</feature>
<evidence type="ECO:0000256" key="3">
    <source>
        <dbReference type="ARBA" id="ARBA00022473"/>
    </source>
</evidence>
<dbReference type="InterPro" id="IPR000539">
    <property type="entry name" value="Frizzled/Smoothened_7TM"/>
</dbReference>
<evidence type="ECO:0000256" key="8">
    <source>
        <dbReference type="ARBA" id="ARBA00023170"/>
    </source>
</evidence>
<keyword evidence="5 11" id="KW-1133">Transmembrane helix</keyword>
<feature type="domain" description="FZ" evidence="12">
    <location>
        <begin position="76"/>
        <end position="192"/>
    </location>
</feature>
<dbReference type="PROSITE" id="PS50261">
    <property type="entry name" value="G_PROTEIN_RECEP_F2_4"/>
    <property type="match status" value="1"/>
</dbReference>
<dbReference type="Pfam" id="PF01392">
    <property type="entry name" value="Fz"/>
    <property type="match status" value="1"/>
</dbReference>
<feature type="disulfide bond" evidence="9">
    <location>
        <begin position="81"/>
        <end position="142"/>
    </location>
</feature>
<dbReference type="Pfam" id="PF01534">
    <property type="entry name" value="Frizzled"/>
    <property type="match status" value="1"/>
</dbReference>
<dbReference type="SMART" id="SM00063">
    <property type="entry name" value="FRI"/>
    <property type="match status" value="1"/>
</dbReference>
<feature type="transmembrane region" description="Helical" evidence="11">
    <location>
        <begin position="400"/>
        <end position="419"/>
    </location>
</feature>
<evidence type="ECO:0000313" key="15">
    <source>
        <dbReference type="Proteomes" id="UP001201812"/>
    </source>
</evidence>
<sequence length="618" mass="69508">MFIAFRGAARSNREEREPSRPERRSLKLIALRPSTSITATLPVWFLFAVVLTAADQQRVAAATEPATVSDDYQSQIHNAKCVRITMEMCKDIQYNMTIYPNLLKHNKQEEAEADIKQYDMLVKVRCSADFKFFLCTMFAPVCTMLDYPIPPCRHLCLSAKQGCEDLMRKFGYSWPAIFDCDQLPEGGMCVGENRTKTESGTNANGQSGQGSGAGQTNAKVGLNELECPHTMKVMSRSRHSLLIANTSIEQCSLPCHNDGIVPTFFSAHIRHYLRLWTGAWAVCCCICTLFTIITFLIDLRRFEFPERAILYVAVCYLFVSLTYMIGLVAEDNLSCSVVSATRTSLVTQGIDNFACTATAVAHFFFTTAGIIWWLILCFSWFLVTTLKWGEAPVGQVFSSYFNVIAWFLPSLMVIAVLVTNSVDGDLFTGVCSVGNLRPAALFNFVVVPQAILIAIGLVLFVCGFISIMRIRSYIKGQRLSKFETEAASDKISKLMLRISSFSLLYIVPMIVGQLCTYYQALNMESWLTTWYSTRCLHAQRGAFGFTQSREFCPIDDGHMLVRVHETPEPVLFFVKYLCHFTVGIACAIWTVNGKTFNSYGEFYARVFYGRSRVPTRVH</sequence>
<accession>A0AAD4MY46</accession>
<evidence type="ECO:0000256" key="11">
    <source>
        <dbReference type="SAM" id="Phobius"/>
    </source>
</evidence>
<dbReference type="SMART" id="SM01330">
    <property type="entry name" value="Frizzled"/>
    <property type="match status" value="1"/>
</dbReference>
<feature type="compositionally biased region" description="Basic and acidic residues" evidence="10">
    <location>
        <begin position="11"/>
        <end position="22"/>
    </location>
</feature>
<comment type="caution">
    <text evidence="9">Lacks conserved residue(s) required for the propagation of feature annotation.</text>
</comment>
<dbReference type="Gene3D" id="1.10.2000.10">
    <property type="entry name" value="Frizzled cysteine-rich domain"/>
    <property type="match status" value="1"/>
</dbReference>
<dbReference type="CDD" id="cd13951">
    <property type="entry name" value="7tmF_Frizzled_SMO"/>
    <property type="match status" value="1"/>
</dbReference>
<name>A0AAD4MY46_9BILA</name>
<evidence type="ECO:0000256" key="10">
    <source>
        <dbReference type="SAM" id="MobiDB-lite"/>
    </source>
</evidence>
<keyword evidence="4 11" id="KW-0812">Transmembrane</keyword>
<gene>
    <name evidence="14" type="ORF">DdX_10886</name>
</gene>
<dbReference type="GO" id="GO:0060070">
    <property type="term" value="P:canonical Wnt signaling pathway"/>
    <property type="evidence" value="ECO:0007669"/>
    <property type="project" value="TreeGrafter"/>
</dbReference>
<feature type="disulfide bond" evidence="9">
    <location>
        <begin position="156"/>
        <end position="180"/>
    </location>
</feature>
<feature type="transmembrane region" description="Helical" evidence="11">
    <location>
        <begin position="500"/>
        <end position="520"/>
    </location>
</feature>
<reference evidence="14" key="1">
    <citation type="submission" date="2022-01" db="EMBL/GenBank/DDBJ databases">
        <title>Genome Sequence Resource for Two Populations of Ditylenchus destructor, the Migratory Endoparasitic Phytonematode.</title>
        <authorList>
            <person name="Zhang H."/>
            <person name="Lin R."/>
            <person name="Xie B."/>
        </authorList>
    </citation>
    <scope>NUCLEOTIDE SEQUENCE</scope>
    <source>
        <strain evidence="14">BazhouSP</strain>
    </source>
</reference>
<dbReference type="PANTHER" id="PTHR11309">
    <property type="entry name" value="FRIZZLED"/>
    <property type="match status" value="1"/>
</dbReference>
<dbReference type="GO" id="GO:0005886">
    <property type="term" value="C:plasma membrane"/>
    <property type="evidence" value="ECO:0007669"/>
    <property type="project" value="TreeGrafter"/>
</dbReference>
<evidence type="ECO:0000256" key="2">
    <source>
        <dbReference type="ARBA" id="ARBA00008077"/>
    </source>
</evidence>
<evidence type="ECO:0000259" key="13">
    <source>
        <dbReference type="PROSITE" id="PS50261"/>
    </source>
</evidence>
<evidence type="ECO:0000259" key="12">
    <source>
        <dbReference type="PROSITE" id="PS50038"/>
    </source>
</evidence>
<dbReference type="PANTHER" id="PTHR11309:SF47">
    <property type="entry name" value="FRIZZLED"/>
    <property type="match status" value="1"/>
</dbReference>
<dbReference type="PROSITE" id="PS50038">
    <property type="entry name" value="FZ"/>
    <property type="match status" value="1"/>
</dbReference>
<evidence type="ECO:0000313" key="14">
    <source>
        <dbReference type="EMBL" id="KAI1710207.1"/>
    </source>
</evidence>
<dbReference type="InterPro" id="IPR020067">
    <property type="entry name" value="Frizzled_dom"/>
</dbReference>
<dbReference type="AlphaFoldDB" id="A0AAD4MY46"/>
<dbReference type="InterPro" id="IPR036790">
    <property type="entry name" value="Frizzled_dom_sf"/>
</dbReference>
<keyword evidence="6 11" id="KW-0472">Membrane</keyword>
<protein>
    <submittedName>
        <fullName evidence="14">Frizzled/Smoothened family membrane region domain-containing protein</fullName>
    </submittedName>
</protein>
<feature type="disulfide bond" evidence="9">
    <location>
        <begin position="89"/>
        <end position="135"/>
    </location>
</feature>
<keyword evidence="7 9" id="KW-1015">Disulfide bond</keyword>
<comment type="similarity">
    <text evidence="2">Belongs to the G-protein coupled receptor Fz/Smo family.</text>
</comment>
<feature type="region of interest" description="Disordered" evidence="10">
    <location>
        <begin position="1"/>
        <end position="22"/>
    </location>
</feature>
<evidence type="ECO:0000256" key="1">
    <source>
        <dbReference type="ARBA" id="ARBA00004141"/>
    </source>
</evidence>
<evidence type="ECO:0000256" key="9">
    <source>
        <dbReference type="PROSITE-ProRule" id="PRU00090"/>
    </source>
</evidence>
<evidence type="ECO:0000256" key="5">
    <source>
        <dbReference type="ARBA" id="ARBA00022989"/>
    </source>
</evidence>
<feature type="transmembrane region" description="Helical" evidence="11">
    <location>
        <begin position="309"/>
        <end position="329"/>
    </location>
</feature>
<evidence type="ECO:0000256" key="7">
    <source>
        <dbReference type="ARBA" id="ARBA00023157"/>
    </source>
</evidence>
<dbReference type="Gene3D" id="1.20.1070.10">
    <property type="entry name" value="Rhodopsin 7-helix transmembrane proteins"/>
    <property type="match status" value="1"/>
</dbReference>
<keyword evidence="15" id="KW-1185">Reference proteome</keyword>
<evidence type="ECO:0000256" key="4">
    <source>
        <dbReference type="ARBA" id="ARBA00022692"/>
    </source>
</evidence>
<comment type="caution">
    <text evidence="14">The sequence shown here is derived from an EMBL/GenBank/DDBJ whole genome shotgun (WGS) entry which is preliminary data.</text>
</comment>
<feature type="transmembrane region" description="Helical" evidence="11">
    <location>
        <begin position="570"/>
        <end position="591"/>
    </location>
</feature>
<dbReference type="EMBL" id="JAKKPZ010000027">
    <property type="protein sequence ID" value="KAI1710207.1"/>
    <property type="molecule type" value="Genomic_DNA"/>
</dbReference>
<feature type="transmembrane region" description="Helical" evidence="11">
    <location>
        <begin position="439"/>
        <end position="468"/>
    </location>
</feature>
<feature type="region of interest" description="Disordered" evidence="10">
    <location>
        <begin position="194"/>
        <end position="215"/>
    </location>
</feature>
<dbReference type="GO" id="GO:0017147">
    <property type="term" value="F:Wnt-protein binding"/>
    <property type="evidence" value="ECO:0007669"/>
    <property type="project" value="TreeGrafter"/>
</dbReference>
<organism evidence="14 15">
    <name type="scientific">Ditylenchus destructor</name>
    <dbReference type="NCBI Taxonomy" id="166010"/>
    <lineage>
        <taxon>Eukaryota</taxon>
        <taxon>Metazoa</taxon>
        <taxon>Ecdysozoa</taxon>
        <taxon>Nematoda</taxon>
        <taxon>Chromadorea</taxon>
        <taxon>Rhabditida</taxon>
        <taxon>Tylenchina</taxon>
        <taxon>Tylenchomorpha</taxon>
        <taxon>Sphaerularioidea</taxon>
        <taxon>Anguinidae</taxon>
        <taxon>Anguininae</taxon>
        <taxon>Ditylenchus</taxon>
    </lineage>
</organism>
<evidence type="ECO:0000256" key="6">
    <source>
        <dbReference type="ARBA" id="ARBA00023136"/>
    </source>
</evidence>
<dbReference type="InterPro" id="IPR015526">
    <property type="entry name" value="Frizzled/SFRP"/>
</dbReference>
<dbReference type="InterPro" id="IPR047105">
    <property type="entry name" value="Frizzled-4/Mom-5_7TM"/>
</dbReference>
<keyword evidence="8" id="KW-0675">Receptor</keyword>
<keyword evidence="3" id="KW-0217">Developmental protein</keyword>
<dbReference type="GO" id="GO:0042813">
    <property type="term" value="F:Wnt receptor activity"/>
    <property type="evidence" value="ECO:0007669"/>
    <property type="project" value="TreeGrafter"/>
</dbReference>